<dbReference type="Gene3D" id="1.10.510.10">
    <property type="entry name" value="Transferase(Phosphotransferase) domain 1"/>
    <property type="match status" value="1"/>
</dbReference>
<keyword evidence="3" id="KW-1185">Reference proteome</keyword>
<name>A0A1L7WFZ9_9HELO</name>
<accession>A0A1L7WFZ9</accession>
<proteinExistence type="predicted"/>
<reference evidence="2 3" key="1">
    <citation type="submission" date="2016-03" db="EMBL/GenBank/DDBJ databases">
        <authorList>
            <person name="Ploux O."/>
        </authorList>
    </citation>
    <scope>NUCLEOTIDE SEQUENCE [LARGE SCALE GENOMIC DNA]</scope>
    <source>
        <strain evidence="2 3">UAMH 11012</strain>
    </source>
</reference>
<sequence length="948" mass="107431">METYRRIHGPLEGCRCYEFLQNLYAKAYPRIRSGCKEEDCSIEELTIREKRMFFSPVDVKKLLEPEVNGERAAERMLNCTCDRCDTLRQGKKRGTNDRADMVLKVYSRKGGPPGRQIVLATLVYLGYAQLIYDLVLREPTVDDNHSGIADWLNSNPEYKSKLPSGFERSYAAALYLFKAPMLMLQSAVHFPDGYRFPYLDDTAHARGSFGEVRKFNIPLDFIDQKVKDLESLKPAISRYKKALDDGLQVPFVFARKIIKITKEWRVEEEGKAKMEYETLRVISAMRHRNIVQLISFYSWLDEVNFVFPFIESDLEKLLRGQWSPSMPAKNSSQMPDHWLWRQMIGVAEALKRIHEPDPLPHLRNRMGEAKIVGFHFDLKPANILISSDLVLKITDFGQSMIRMVPKGTSELGIYIGGDASYQPPESSTRVSIDGVDGSKTVLSGTSLYTGRSVPIRAVQAGQPPEGLKHGRNFDVWSLACIMLEVLVYICDGGSEGFIEFEKARRSGTSGFYEIRQVGKSQHECLKPCVQDRLDLFATTDVAWTMEHSLKVPQPEYMEALTKLIKDMFAIDPKVRPESTDVDKRLQDLDAQFNDDTKLRPQRLADLLEREPTPPCFQELGWYELVDRTHHIRSFKAIRGISITDLGGIHSTSLALIRIFESREAVHIMAAHMEGGKSQILNLLCTRGQSYFVPSYLYHPSGQNFCVVVGRDLQGRESLVEFKFSSSKDVLWFQSTILRQLTFELPLRVGEITIKPANSSVETPLPLNYEGAPNREPLCQIWESYDPPRVVEGLKPNYVTDASTSLVIFLGQGKGFVHMPRTVESSLAAISLLTYTVDEDSRCIKHGTRLQTRTTPKTLVMTIEPNSGANFTCFSLMRHADADADAGIIFSFDAPKIDTSFTSLQKTPKIDTSFTSSQKKAIKAEMKKRETSYVELTFTSPKVSYDLFG</sequence>
<dbReference type="PANTHER" id="PTHR44329:SF291">
    <property type="entry name" value="PROTEIN KINASE DOMAIN-CONTAINING PROTEIN"/>
    <property type="match status" value="1"/>
</dbReference>
<dbReference type="GO" id="GO:0004674">
    <property type="term" value="F:protein serine/threonine kinase activity"/>
    <property type="evidence" value="ECO:0007669"/>
    <property type="project" value="TreeGrafter"/>
</dbReference>
<evidence type="ECO:0000313" key="2">
    <source>
        <dbReference type="EMBL" id="CZR51706.1"/>
    </source>
</evidence>
<organism evidence="2 3">
    <name type="scientific">Phialocephala subalpina</name>
    <dbReference type="NCBI Taxonomy" id="576137"/>
    <lineage>
        <taxon>Eukaryota</taxon>
        <taxon>Fungi</taxon>
        <taxon>Dikarya</taxon>
        <taxon>Ascomycota</taxon>
        <taxon>Pezizomycotina</taxon>
        <taxon>Leotiomycetes</taxon>
        <taxon>Helotiales</taxon>
        <taxon>Mollisiaceae</taxon>
        <taxon>Phialocephala</taxon>
        <taxon>Phialocephala fortinii species complex</taxon>
    </lineage>
</organism>
<protein>
    <recommendedName>
        <fullName evidence="1">Protein kinase domain-containing protein</fullName>
    </recommendedName>
</protein>
<dbReference type="Proteomes" id="UP000184330">
    <property type="component" value="Unassembled WGS sequence"/>
</dbReference>
<dbReference type="PANTHER" id="PTHR44329">
    <property type="entry name" value="SERINE/THREONINE-PROTEIN KINASE TNNI3K-RELATED"/>
    <property type="match status" value="1"/>
</dbReference>
<dbReference type="STRING" id="576137.A0A1L7WFZ9"/>
<dbReference type="InterPro" id="IPR011009">
    <property type="entry name" value="Kinase-like_dom_sf"/>
</dbReference>
<dbReference type="OrthoDB" id="4062651at2759"/>
<dbReference type="CDD" id="cd00180">
    <property type="entry name" value="PKc"/>
    <property type="match status" value="1"/>
</dbReference>
<dbReference type="SMART" id="SM00220">
    <property type="entry name" value="S_TKc"/>
    <property type="match status" value="1"/>
</dbReference>
<dbReference type="PROSITE" id="PS50011">
    <property type="entry name" value="PROTEIN_KINASE_DOM"/>
    <property type="match status" value="1"/>
</dbReference>
<dbReference type="InterPro" id="IPR051681">
    <property type="entry name" value="Ser/Thr_Kinases-Pseudokinases"/>
</dbReference>
<evidence type="ECO:0000313" key="3">
    <source>
        <dbReference type="Proteomes" id="UP000184330"/>
    </source>
</evidence>
<dbReference type="EMBL" id="FJOG01000002">
    <property type="protein sequence ID" value="CZR51706.1"/>
    <property type="molecule type" value="Genomic_DNA"/>
</dbReference>
<dbReference type="SUPFAM" id="SSF56112">
    <property type="entry name" value="Protein kinase-like (PK-like)"/>
    <property type="match status" value="1"/>
</dbReference>
<feature type="domain" description="Protein kinase" evidence="1">
    <location>
        <begin position="198"/>
        <end position="592"/>
    </location>
</feature>
<dbReference type="GO" id="GO:0005524">
    <property type="term" value="F:ATP binding"/>
    <property type="evidence" value="ECO:0007669"/>
    <property type="project" value="InterPro"/>
</dbReference>
<dbReference type="InterPro" id="IPR000719">
    <property type="entry name" value="Prot_kinase_dom"/>
</dbReference>
<dbReference type="Pfam" id="PF00069">
    <property type="entry name" value="Pkinase"/>
    <property type="match status" value="1"/>
</dbReference>
<gene>
    <name evidence="2" type="ORF">PAC_01583</name>
</gene>
<evidence type="ECO:0000259" key="1">
    <source>
        <dbReference type="PROSITE" id="PS50011"/>
    </source>
</evidence>
<dbReference type="AlphaFoldDB" id="A0A1L7WFZ9"/>